<evidence type="ECO:0000256" key="1">
    <source>
        <dbReference type="SAM" id="SignalP"/>
    </source>
</evidence>
<feature type="signal peptide" evidence="1">
    <location>
        <begin position="1"/>
        <end position="28"/>
    </location>
</feature>
<sequence>MAPNNSKSIGVLLFVVFMIATTSSVANATGTILIDGVTKTITELHVVGSIAGTQGLPTDAISGVSVVLLNTVTNQVLATAVTNEDGLFKIIYIPTDIITFLPLNYVVSTVQSAGLPVGGVFKAPLGQLSILTNLINLLLGIAQYSTQAFSFVQL</sequence>
<evidence type="ECO:0008006" key="4">
    <source>
        <dbReference type="Google" id="ProtNLM"/>
    </source>
</evidence>
<organism evidence="2 3">
    <name type="scientific">Cannabis sativa</name>
    <name type="common">Hemp</name>
    <name type="synonym">Marijuana</name>
    <dbReference type="NCBI Taxonomy" id="3483"/>
    <lineage>
        <taxon>Eukaryota</taxon>
        <taxon>Viridiplantae</taxon>
        <taxon>Streptophyta</taxon>
        <taxon>Embryophyta</taxon>
        <taxon>Tracheophyta</taxon>
        <taxon>Spermatophyta</taxon>
        <taxon>Magnoliopsida</taxon>
        <taxon>eudicotyledons</taxon>
        <taxon>Gunneridae</taxon>
        <taxon>Pentapetalae</taxon>
        <taxon>rosids</taxon>
        <taxon>fabids</taxon>
        <taxon>Rosales</taxon>
        <taxon>Cannabaceae</taxon>
        <taxon>Cannabis</taxon>
    </lineage>
</organism>
<protein>
    <recommendedName>
        <fullName evidence="4">Carboxypeptidase regulatory-like domain-containing protein</fullName>
    </recommendedName>
</protein>
<name>A0A7J6FLK0_CANSA</name>
<dbReference type="Proteomes" id="UP000583929">
    <property type="component" value="Unassembled WGS sequence"/>
</dbReference>
<evidence type="ECO:0000313" key="2">
    <source>
        <dbReference type="EMBL" id="KAF4371586.1"/>
    </source>
</evidence>
<keyword evidence="3" id="KW-1185">Reference proteome</keyword>
<feature type="chain" id="PRO_5029688372" description="Carboxypeptidase regulatory-like domain-containing protein" evidence="1">
    <location>
        <begin position="29"/>
        <end position="154"/>
    </location>
</feature>
<proteinExistence type="predicted"/>
<evidence type="ECO:0000313" key="3">
    <source>
        <dbReference type="Proteomes" id="UP000583929"/>
    </source>
</evidence>
<keyword evidence="1" id="KW-0732">Signal</keyword>
<reference evidence="2 3" key="1">
    <citation type="journal article" date="2020" name="bioRxiv">
        <title>Sequence and annotation of 42 cannabis genomes reveals extensive copy number variation in cannabinoid synthesis and pathogen resistance genes.</title>
        <authorList>
            <person name="Mckernan K.J."/>
            <person name="Helbert Y."/>
            <person name="Kane L.T."/>
            <person name="Ebling H."/>
            <person name="Zhang L."/>
            <person name="Liu B."/>
            <person name="Eaton Z."/>
            <person name="Mclaughlin S."/>
            <person name="Kingan S."/>
            <person name="Baybayan P."/>
            <person name="Concepcion G."/>
            <person name="Jordan M."/>
            <person name="Riva A."/>
            <person name="Barbazuk W."/>
            <person name="Harkins T."/>
        </authorList>
    </citation>
    <scope>NUCLEOTIDE SEQUENCE [LARGE SCALE GENOMIC DNA]</scope>
    <source>
        <strain evidence="3">cv. Jamaican Lion 4</strain>
        <tissue evidence="2">Leaf</tissue>
    </source>
</reference>
<comment type="caution">
    <text evidence="2">The sequence shown here is derived from an EMBL/GenBank/DDBJ whole genome shotgun (WGS) entry which is preliminary data.</text>
</comment>
<dbReference type="EMBL" id="JAATIQ010000195">
    <property type="protein sequence ID" value="KAF4371586.1"/>
    <property type="molecule type" value="Genomic_DNA"/>
</dbReference>
<gene>
    <name evidence="2" type="ORF">G4B88_008301</name>
</gene>
<accession>A0A7J6FLK0</accession>
<dbReference type="AlphaFoldDB" id="A0A7J6FLK0"/>